<gene>
    <name evidence="8" type="ORF">UFOPK3609_01248</name>
</gene>
<sequence length="223" mass="22690">MGGRISTAQAVRATLLVAILLAGAVVALTTDLPTVEQLHDRVADAGLLGWAAVAGGTAVAVLAPIPRTALALLTGILLGFWPGLLVTVVGALLGALMGFGLGRALGRDTLLRLAGPRLRRADQLAMERGFTAVLLARLTPVLPFFLVNYAGGLSGVRLPVYLAATFVGLLPGAVVNVAVGSVAGSLGEWGLAIAVGPVVVVGVVLGVRWWRRRGRSAAVSVEG</sequence>
<proteinExistence type="predicted"/>
<feature type="transmembrane region" description="Helical" evidence="6">
    <location>
        <begin position="161"/>
        <end position="183"/>
    </location>
</feature>
<evidence type="ECO:0000256" key="2">
    <source>
        <dbReference type="ARBA" id="ARBA00022475"/>
    </source>
</evidence>
<protein>
    <submittedName>
        <fullName evidence="8">Unannotated protein</fullName>
    </submittedName>
</protein>
<feature type="transmembrane region" description="Helical" evidence="6">
    <location>
        <begin position="70"/>
        <end position="101"/>
    </location>
</feature>
<feature type="domain" description="VTT" evidence="7">
    <location>
        <begin position="65"/>
        <end position="181"/>
    </location>
</feature>
<evidence type="ECO:0000256" key="4">
    <source>
        <dbReference type="ARBA" id="ARBA00022989"/>
    </source>
</evidence>
<organism evidence="8">
    <name type="scientific">freshwater metagenome</name>
    <dbReference type="NCBI Taxonomy" id="449393"/>
    <lineage>
        <taxon>unclassified sequences</taxon>
        <taxon>metagenomes</taxon>
        <taxon>ecological metagenomes</taxon>
    </lineage>
</organism>
<evidence type="ECO:0000256" key="1">
    <source>
        <dbReference type="ARBA" id="ARBA00004651"/>
    </source>
</evidence>
<dbReference type="EMBL" id="CAFBMQ010000194">
    <property type="protein sequence ID" value="CAB4918044.1"/>
    <property type="molecule type" value="Genomic_DNA"/>
</dbReference>
<accession>A0A6J7HEA3</accession>
<keyword evidence="3 6" id="KW-0812">Transmembrane</keyword>
<evidence type="ECO:0000259" key="7">
    <source>
        <dbReference type="Pfam" id="PF09335"/>
    </source>
</evidence>
<evidence type="ECO:0000256" key="6">
    <source>
        <dbReference type="SAM" id="Phobius"/>
    </source>
</evidence>
<keyword evidence="2" id="KW-1003">Cell membrane</keyword>
<dbReference type="PANTHER" id="PTHR12677">
    <property type="entry name" value="GOLGI APPARATUS MEMBRANE PROTEIN TVP38-RELATED"/>
    <property type="match status" value="1"/>
</dbReference>
<feature type="transmembrane region" description="Helical" evidence="6">
    <location>
        <begin position="129"/>
        <end position="149"/>
    </location>
</feature>
<dbReference type="InterPro" id="IPR032816">
    <property type="entry name" value="VTT_dom"/>
</dbReference>
<keyword evidence="5 6" id="KW-0472">Membrane</keyword>
<reference evidence="8" key="1">
    <citation type="submission" date="2020-05" db="EMBL/GenBank/DDBJ databases">
        <authorList>
            <person name="Chiriac C."/>
            <person name="Salcher M."/>
            <person name="Ghai R."/>
            <person name="Kavagutti S V."/>
        </authorList>
    </citation>
    <scope>NUCLEOTIDE SEQUENCE</scope>
</reference>
<evidence type="ECO:0000313" key="8">
    <source>
        <dbReference type="EMBL" id="CAB4918044.1"/>
    </source>
</evidence>
<dbReference type="PANTHER" id="PTHR12677:SF59">
    <property type="entry name" value="GOLGI APPARATUS MEMBRANE PROTEIN TVP38-RELATED"/>
    <property type="match status" value="1"/>
</dbReference>
<dbReference type="GO" id="GO:0005886">
    <property type="term" value="C:plasma membrane"/>
    <property type="evidence" value="ECO:0007669"/>
    <property type="project" value="UniProtKB-SubCell"/>
</dbReference>
<feature type="transmembrane region" description="Helical" evidence="6">
    <location>
        <begin position="189"/>
        <end position="210"/>
    </location>
</feature>
<evidence type="ECO:0000256" key="5">
    <source>
        <dbReference type="ARBA" id="ARBA00023136"/>
    </source>
</evidence>
<dbReference type="InterPro" id="IPR015414">
    <property type="entry name" value="TMEM64"/>
</dbReference>
<evidence type="ECO:0000256" key="3">
    <source>
        <dbReference type="ARBA" id="ARBA00022692"/>
    </source>
</evidence>
<keyword evidence="4 6" id="KW-1133">Transmembrane helix</keyword>
<feature type="transmembrane region" description="Helical" evidence="6">
    <location>
        <begin position="45"/>
        <end position="63"/>
    </location>
</feature>
<name>A0A6J7HEA3_9ZZZZ</name>
<comment type="subcellular location">
    <subcellularLocation>
        <location evidence="1">Cell membrane</location>
        <topology evidence="1">Multi-pass membrane protein</topology>
    </subcellularLocation>
</comment>
<dbReference type="AlphaFoldDB" id="A0A6J7HEA3"/>
<dbReference type="Pfam" id="PF09335">
    <property type="entry name" value="VTT_dom"/>
    <property type="match status" value="1"/>
</dbReference>